<protein>
    <submittedName>
        <fullName evidence="3">DUF3631 domain-containing protein</fullName>
    </submittedName>
</protein>
<evidence type="ECO:0000313" key="3">
    <source>
        <dbReference type="EMBL" id="TPE53223.1"/>
    </source>
</evidence>
<organism evidence="3 4">
    <name type="scientific">Amaricoccus solimangrovi</name>
    <dbReference type="NCBI Taxonomy" id="2589815"/>
    <lineage>
        <taxon>Bacteria</taxon>
        <taxon>Pseudomonadati</taxon>
        <taxon>Pseudomonadota</taxon>
        <taxon>Alphaproteobacteria</taxon>
        <taxon>Rhodobacterales</taxon>
        <taxon>Paracoccaceae</taxon>
        <taxon>Amaricoccus</taxon>
    </lineage>
</organism>
<accession>A0A501WU03</accession>
<dbReference type="InterPro" id="IPR022081">
    <property type="entry name" value="DUF3631"/>
</dbReference>
<feature type="region of interest" description="Disordered" evidence="1">
    <location>
        <begin position="433"/>
        <end position="453"/>
    </location>
</feature>
<evidence type="ECO:0000256" key="1">
    <source>
        <dbReference type="SAM" id="MobiDB-lite"/>
    </source>
</evidence>
<keyword evidence="4" id="KW-1185">Reference proteome</keyword>
<dbReference type="Proteomes" id="UP000319255">
    <property type="component" value="Unassembled WGS sequence"/>
</dbReference>
<sequence length="486" mass="53025">MNAHAMPEEDDLHSDEQPFDMDQCEARVAELAKMKPIDYERRRKAEAEALAIRAPVLDKLVEAARPKKGAEDVADPFEDVEPAASPVDGAALMEVLRATFLRFCVLPEHSAPLMAAWVLHAWAHDAADISPVLAITSPEKRCGKTTAVSVVSALAPRAMHAVNISASVLFRVIEKYTPTVLIDEGDTFLGDDQKSDMRGMLNGGHNRLSAYVWRSVGDDHEPRRFTVWAPKVIAMIGSLPDTLEDRSLVVRLRRERDGESIERFRADRVNDFLPLRQRAARWAKDNVLSLRCADPAVPLSLNDRAQDNARAICAIADAVGGHWPETIRRALVGMHRIVEADEPQSAGVLLLRDVAEIFATRRGERIGSTDLLNALVALEESPWGEWRGGRPISTRGIAKLLKPYGISPAQDRLGSFYRPSDFADTFNRYLSEGGKNTATSASSTTRSGNAIQNVSKNNGIGTCGSYGTSLGGGGSNGHGGAWEGEF</sequence>
<evidence type="ECO:0000259" key="2">
    <source>
        <dbReference type="Pfam" id="PF12307"/>
    </source>
</evidence>
<dbReference type="OrthoDB" id="5959484at2"/>
<dbReference type="RefSeq" id="WP_140452845.1">
    <property type="nucleotide sequence ID" value="NZ_VFRP01000002.1"/>
</dbReference>
<comment type="caution">
    <text evidence="3">The sequence shown here is derived from an EMBL/GenBank/DDBJ whole genome shotgun (WGS) entry which is preliminary data.</text>
</comment>
<proteinExistence type="predicted"/>
<dbReference type="Pfam" id="PF12307">
    <property type="entry name" value="DUF3631"/>
    <property type="match status" value="1"/>
</dbReference>
<gene>
    <name evidence="3" type="ORF">FJM51_04175</name>
</gene>
<reference evidence="3 4" key="1">
    <citation type="submission" date="2019-06" db="EMBL/GenBank/DDBJ databases">
        <title>A novel bacterium of genus Amaricoccus, isolated from marine sediment.</title>
        <authorList>
            <person name="Huang H."/>
            <person name="Mo K."/>
            <person name="Hu Y."/>
        </authorList>
    </citation>
    <scope>NUCLEOTIDE SEQUENCE [LARGE SCALE GENOMIC DNA]</scope>
    <source>
        <strain evidence="3 4">HB172011</strain>
    </source>
</reference>
<dbReference type="AlphaFoldDB" id="A0A501WU03"/>
<name>A0A501WU03_9RHOB</name>
<feature type="domain" description="DUF3631" evidence="2">
    <location>
        <begin position="251"/>
        <end position="429"/>
    </location>
</feature>
<evidence type="ECO:0000313" key="4">
    <source>
        <dbReference type="Proteomes" id="UP000319255"/>
    </source>
</evidence>
<feature type="compositionally biased region" description="Low complexity" evidence="1">
    <location>
        <begin position="437"/>
        <end position="447"/>
    </location>
</feature>
<dbReference type="EMBL" id="VFRP01000002">
    <property type="protein sequence ID" value="TPE53223.1"/>
    <property type="molecule type" value="Genomic_DNA"/>
</dbReference>